<dbReference type="AlphaFoldDB" id="A0AAP2YVU2"/>
<evidence type="ECO:0000313" key="3">
    <source>
        <dbReference type="EMBL" id="MCU4973121.1"/>
    </source>
</evidence>
<accession>A0AAP2YVU2</accession>
<evidence type="ECO:0000313" key="2">
    <source>
        <dbReference type="EMBL" id="MCU4739907.1"/>
    </source>
</evidence>
<keyword evidence="4" id="KW-1185">Reference proteome</keyword>
<reference evidence="2 4" key="1">
    <citation type="submission" date="2022-09" db="EMBL/GenBank/DDBJ databases">
        <title>Enrichment on poylsaccharides allowed isolation of novel metabolic and taxonomic groups of Haloarchaea.</title>
        <authorList>
            <person name="Sorokin D.Y."/>
            <person name="Elcheninov A.G."/>
            <person name="Khizhniak T.V."/>
            <person name="Kolganova T.V."/>
            <person name="Kublanov I.V."/>
        </authorList>
    </citation>
    <scope>NUCLEOTIDE SEQUENCE</scope>
    <source>
        <strain evidence="3 4">AArc-m2/3/4</strain>
        <strain evidence="2">AArc-xg1-1</strain>
    </source>
</reference>
<dbReference type="Proteomes" id="UP001321018">
    <property type="component" value="Unassembled WGS sequence"/>
</dbReference>
<feature type="compositionally biased region" description="Polar residues" evidence="1">
    <location>
        <begin position="1"/>
        <end position="16"/>
    </location>
</feature>
<evidence type="ECO:0000313" key="5">
    <source>
        <dbReference type="Proteomes" id="UP001321018"/>
    </source>
</evidence>
<name>A0AAP2YVU2_9EURY</name>
<evidence type="ECO:0000313" key="4">
    <source>
        <dbReference type="Proteomes" id="UP001320972"/>
    </source>
</evidence>
<gene>
    <name evidence="3" type="ORF">OB955_10240</name>
    <name evidence="2" type="ORF">OB960_00635</name>
</gene>
<dbReference type="EMBL" id="JAOPKA010000001">
    <property type="protein sequence ID" value="MCU4739907.1"/>
    <property type="molecule type" value="Genomic_DNA"/>
</dbReference>
<organism evidence="2 5">
    <name type="scientific">Natronoglomus mannanivorans</name>
    <dbReference type="NCBI Taxonomy" id="2979990"/>
    <lineage>
        <taxon>Archaea</taxon>
        <taxon>Methanobacteriati</taxon>
        <taxon>Methanobacteriota</taxon>
        <taxon>Stenosarchaea group</taxon>
        <taxon>Halobacteria</taxon>
        <taxon>Halobacteriales</taxon>
        <taxon>Natrialbaceae</taxon>
        <taxon>Natronoglomus</taxon>
    </lineage>
</organism>
<protein>
    <submittedName>
        <fullName evidence="2">Uncharacterized protein</fullName>
    </submittedName>
</protein>
<dbReference type="Proteomes" id="UP001320972">
    <property type="component" value="Unassembled WGS sequence"/>
</dbReference>
<sequence length="43" mass="4528">MAPDNTTRSTDVTSEQDSADLGVAHLTVVPTNFDPDAPGRRGD</sequence>
<dbReference type="RefSeq" id="WP_338001767.1">
    <property type="nucleotide sequence ID" value="NZ_JAOPKA010000001.1"/>
</dbReference>
<feature type="region of interest" description="Disordered" evidence="1">
    <location>
        <begin position="1"/>
        <end position="43"/>
    </location>
</feature>
<proteinExistence type="predicted"/>
<evidence type="ECO:0000256" key="1">
    <source>
        <dbReference type="SAM" id="MobiDB-lite"/>
    </source>
</evidence>
<dbReference type="EMBL" id="JAOPKB010000004">
    <property type="protein sequence ID" value="MCU4973121.1"/>
    <property type="molecule type" value="Genomic_DNA"/>
</dbReference>
<comment type="caution">
    <text evidence="2">The sequence shown here is derived from an EMBL/GenBank/DDBJ whole genome shotgun (WGS) entry which is preliminary data.</text>
</comment>